<keyword evidence="2" id="KW-1185">Reference proteome</keyword>
<accession>A0A7R8Z218</accession>
<name>A0A7R8Z218_HERIL</name>
<gene>
    <name evidence="1" type="ORF">HERILL_LOCUS15418</name>
</gene>
<dbReference type="EMBL" id="LR899014">
    <property type="protein sequence ID" value="CAD7093111.1"/>
    <property type="molecule type" value="Genomic_DNA"/>
</dbReference>
<sequence>MRIQKEQSRWILSNITTPGHPPYPSSAHSGHTFFGTVQKHVAEAPDFDDFNEVKTKEEALIEANGHQLVKNTELQVKVNVLSDRINKPLTIQQNTDIDSGLVVDIILSRNRVITTDLGNIIYSVLLSKADVNNRMLIT</sequence>
<organism evidence="1 2">
    <name type="scientific">Hermetia illucens</name>
    <name type="common">Black soldier fly</name>
    <dbReference type="NCBI Taxonomy" id="343691"/>
    <lineage>
        <taxon>Eukaryota</taxon>
        <taxon>Metazoa</taxon>
        <taxon>Ecdysozoa</taxon>
        <taxon>Arthropoda</taxon>
        <taxon>Hexapoda</taxon>
        <taxon>Insecta</taxon>
        <taxon>Pterygota</taxon>
        <taxon>Neoptera</taxon>
        <taxon>Endopterygota</taxon>
        <taxon>Diptera</taxon>
        <taxon>Brachycera</taxon>
        <taxon>Stratiomyomorpha</taxon>
        <taxon>Stratiomyidae</taxon>
        <taxon>Hermetiinae</taxon>
        <taxon>Hermetia</taxon>
    </lineage>
</organism>
<dbReference type="AlphaFoldDB" id="A0A7R8Z218"/>
<evidence type="ECO:0000313" key="1">
    <source>
        <dbReference type="EMBL" id="CAD7093111.1"/>
    </source>
</evidence>
<evidence type="ECO:0000313" key="2">
    <source>
        <dbReference type="Proteomes" id="UP000594454"/>
    </source>
</evidence>
<reference evidence="1 2" key="1">
    <citation type="submission" date="2020-11" db="EMBL/GenBank/DDBJ databases">
        <authorList>
            <person name="Wallbank WR R."/>
            <person name="Pardo Diaz C."/>
            <person name="Kozak K."/>
            <person name="Martin S."/>
            <person name="Jiggins C."/>
            <person name="Moest M."/>
            <person name="Warren A I."/>
            <person name="Generalovic N T."/>
            <person name="Byers J.R.P. K."/>
            <person name="Montejo-Kovacevich G."/>
            <person name="Yen C E."/>
        </authorList>
    </citation>
    <scope>NUCLEOTIDE SEQUENCE [LARGE SCALE GENOMIC DNA]</scope>
</reference>
<protein>
    <submittedName>
        <fullName evidence="1">Uncharacterized protein</fullName>
    </submittedName>
</protein>
<dbReference type="InterPro" id="IPR009882">
    <property type="entry name" value="Gypsy"/>
</dbReference>
<proteinExistence type="predicted"/>
<dbReference type="Proteomes" id="UP000594454">
    <property type="component" value="Chromosome 6"/>
</dbReference>
<dbReference type="Pfam" id="PF07253">
    <property type="entry name" value="Gypsy"/>
    <property type="match status" value="1"/>
</dbReference>
<dbReference type="InParanoid" id="A0A7R8Z218"/>